<organism evidence="1 2">
    <name type="scientific">Virgisporangium aurantiacum</name>
    <dbReference type="NCBI Taxonomy" id="175570"/>
    <lineage>
        <taxon>Bacteria</taxon>
        <taxon>Bacillati</taxon>
        <taxon>Actinomycetota</taxon>
        <taxon>Actinomycetes</taxon>
        <taxon>Micromonosporales</taxon>
        <taxon>Micromonosporaceae</taxon>
        <taxon>Virgisporangium</taxon>
    </lineage>
</organism>
<accession>A0A8J3ZGR6</accession>
<proteinExistence type="predicted"/>
<evidence type="ECO:0000313" key="1">
    <source>
        <dbReference type="EMBL" id="GIJ61296.1"/>
    </source>
</evidence>
<reference evidence="1" key="1">
    <citation type="submission" date="2021-01" db="EMBL/GenBank/DDBJ databases">
        <title>Whole genome shotgun sequence of Virgisporangium aurantiacum NBRC 16421.</title>
        <authorList>
            <person name="Komaki H."/>
            <person name="Tamura T."/>
        </authorList>
    </citation>
    <scope>NUCLEOTIDE SEQUENCE</scope>
    <source>
        <strain evidence="1">NBRC 16421</strain>
    </source>
</reference>
<dbReference type="RefSeq" id="WP_204006123.1">
    <property type="nucleotide sequence ID" value="NZ_BOPG01000064.1"/>
</dbReference>
<gene>
    <name evidence="1" type="ORF">Vau01_088120</name>
</gene>
<sequence length="77" mass="8456">MRARTSARKVFAAYRDELLARDLGVFGPALAVPPISVTHWGARVLTMPDPFGNHFRLSEPTDPAAHDHLPVWGPSIP</sequence>
<dbReference type="AlphaFoldDB" id="A0A8J3ZGR6"/>
<evidence type="ECO:0000313" key="2">
    <source>
        <dbReference type="Proteomes" id="UP000612585"/>
    </source>
</evidence>
<keyword evidence="2" id="KW-1185">Reference proteome</keyword>
<protein>
    <submittedName>
        <fullName evidence="1">Uncharacterized protein</fullName>
    </submittedName>
</protein>
<dbReference type="EMBL" id="BOPG01000064">
    <property type="protein sequence ID" value="GIJ61296.1"/>
    <property type="molecule type" value="Genomic_DNA"/>
</dbReference>
<dbReference type="SUPFAM" id="SSF54593">
    <property type="entry name" value="Glyoxalase/Bleomycin resistance protein/Dihydroxybiphenyl dioxygenase"/>
    <property type="match status" value="1"/>
</dbReference>
<dbReference type="Proteomes" id="UP000612585">
    <property type="component" value="Unassembled WGS sequence"/>
</dbReference>
<dbReference type="InterPro" id="IPR029068">
    <property type="entry name" value="Glyas_Bleomycin-R_OHBP_Dase"/>
</dbReference>
<name>A0A8J3ZGR6_9ACTN</name>
<comment type="caution">
    <text evidence="1">The sequence shown here is derived from an EMBL/GenBank/DDBJ whole genome shotgun (WGS) entry which is preliminary data.</text>
</comment>